<dbReference type="AlphaFoldDB" id="I3ZBK1"/>
<protein>
    <submittedName>
        <fullName evidence="2">Uncharacterized protein</fullName>
    </submittedName>
</protein>
<feature type="region of interest" description="Disordered" evidence="1">
    <location>
        <begin position="1"/>
        <end position="29"/>
    </location>
</feature>
<keyword evidence="3" id="KW-1185">Reference proteome</keyword>
<proteinExistence type="predicted"/>
<gene>
    <name evidence="2" type="ordered locus">Terro_0270</name>
</gene>
<dbReference type="STRING" id="926566.Terro_0270"/>
<evidence type="ECO:0000256" key="1">
    <source>
        <dbReference type="SAM" id="MobiDB-lite"/>
    </source>
</evidence>
<evidence type="ECO:0000313" key="3">
    <source>
        <dbReference type="Proteomes" id="UP000006056"/>
    </source>
</evidence>
<accession>I3ZBK1</accession>
<reference evidence="2 3" key="1">
    <citation type="submission" date="2012-06" db="EMBL/GenBank/DDBJ databases">
        <title>Complete genome of Terriglobus roseus DSM 18391.</title>
        <authorList>
            <consortium name="US DOE Joint Genome Institute (JGI-PGF)"/>
            <person name="Lucas S."/>
            <person name="Copeland A."/>
            <person name="Lapidus A."/>
            <person name="Glavina del Rio T."/>
            <person name="Dalin E."/>
            <person name="Tice H."/>
            <person name="Bruce D."/>
            <person name="Goodwin L."/>
            <person name="Pitluck S."/>
            <person name="Peters L."/>
            <person name="Mikhailova N."/>
            <person name="Munk A.C.C."/>
            <person name="Kyrpides N."/>
            <person name="Mavromatis K."/>
            <person name="Ivanova N."/>
            <person name="Brettin T."/>
            <person name="Detter J.C."/>
            <person name="Han C."/>
            <person name="Larimer F."/>
            <person name="Land M."/>
            <person name="Hauser L."/>
            <person name="Markowitz V."/>
            <person name="Cheng J.-F."/>
            <person name="Hugenholtz P."/>
            <person name="Woyke T."/>
            <person name="Wu D."/>
            <person name="Brambilla E."/>
            <person name="Klenk H.-P."/>
            <person name="Eisen J.A."/>
        </authorList>
    </citation>
    <scope>NUCLEOTIDE SEQUENCE [LARGE SCALE GENOMIC DNA]</scope>
    <source>
        <strain evidence="3">DSM 18391 / NRRL B-41598 / KBS 63</strain>
    </source>
</reference>
<dbReference type="EMBL" id="CP003379">
    <property type="protein sequence ID" value="AFL86619.1"/>
    <property type="molecule type" value="Genomic_DNA"/>
</dbReference>
<organism evidence="2 3">
    <name type="scientific">Terriglobus roseus (strain DSM 18391 / NRRL B-41598 / KBS 63)</name>
    <dbReference type="NCBI Taxonomy" id="926566"/>
    <lineage>
        <taxon>Bacteria</taxon>
        <taxon>Pseudomonadati</taxon>
        <taxon>Acidobacteriota</taxon>
        <taxon>Terriglobia</taxon>
        <taxon>Terriglobales</taxon>
        <taxon>Acidobacteriaceae</taxon>
        <taxon>Terriglobus</taxon>
    </lineage>
</organism>
<sequence length="41" mass="4469">MGIVARTRRDPLETSAGSGLEDLTGHDLPVGNSDSVRWRVF</sequence>
<dbReference type="KEGG" id="trs:Terro_0270"/>
<dbReference type="Proteomes" id="UP000006056">
    <property type="component" value="Chromosome"/>
</dbReference>
<evidence type="ECO:0000313" key="2">
    <source>
        <dbReference type="EMBL" id="AFL86619.1"/>
    </source>
</evidence>
<name>I3ZBK1_TERRK</name>
<dbReference type="HOGENOM" id="CLU_3277877_0_0_0"/>